<dbReference type="InterPro" id="IPR029052">
    <property type="entry name" value="Metallo-depent_PP-like"/>
</dbReference>
<reference evidence="3" key="1">
    <citation type="submission" date="2020-09" db="EMBL/GenBank/DDBJ databases">
        <title>Comparative genome analyses of four rice-infecting Rhizoctonia solani isolates reveal extensive enrichment of homogalacturonan modification genes.</title>
        <authorList>
            <person name="Lee D.-Y."/>
            <person name="Jeon J."/>
            <person name="Kim K.-T."/>
            <person name="Cheong K."/>
            <person name="Song H."/>
            <person name="Choi G."/>
            <person name="Ko J."/>
            <person name="Opiyo S.O."/>
            <person name="Zuo S."/>
            <person name="Madhav S."/>
            <person name="Lee Y.-H."/>
            <person name="Wang G.-L."/>
        </authorList>
    </citation>
    <scope>NUCLEOTIDE SEQUENCE</scope>
    <source>
        <strain evidence="3">AG1-IA WGL</strain>
    </source>
</reference>
<proteinExistence type="predicted"/>
<feature type="non-terminal residue" evidence="3">
    <location>
        <position position="759"/>
    </location>
</feature>
<dbReference type="Gene3D" id="3.60.21.10">
    <property type="match status" value="1"/>
</dbReference>
<dbReference type="PANTHER" id="PTHR46546">
    <property type="entry name" value="SHEWANELLA-LIKE PROTEIN PHOSPHATASE 1"/>
    <property type="match status" value="1"/>
</dbReference>
<feature type="domain" description="Calcineurin-like phosphoesterase" evidence="1">
    <location>
        <begin position="419"/>
        <end position="675"/>
    </location>
</feature>
<dbReference type="Pfam" id="PF00149">
    <property type="entry name" value="Metallophos"/>
    <property type="match status" value="1"/>
</dbReference>
<evidence type="ECO:0000313" key="3">
    <source>
        <dbReference type="EMBL" id="KAF8704603.1"/>
    </source>
</evidence>
<protein>
    <submittedName>
        <fullName evidence="3">Calcineurin-like phosphoesterase</fullName>
    </submittedName>
</protein>
<dbReference type="Proteomes" id="UP000602905">
    <property type="component" value="Unassembled WGS sequence"/>
</dbReference>
<sequence length="759" mass="82720">MNYSAQALNSLAPSQILFLESLPKAELHAHLNGSIPISCLEQLAQSYKPQGDIGSIDVNASIQNLANGVHLNQIEDFFKLFPAIYALTSDVHSLGIATRAVLNEFLKPRPSASGIEGAPTVPQCSYLELRSTPRETAQMTRLEYVQAVLDEVEKFPADRAAFILSVDRRMSRTEADEVVDIAIQMKSEGRRVVGVDLCGSPLANDVTVFGPPLARAREAGLGLTLHIAETAQNSTEETMSLLDLLPAGSKGRLGHATFLDPATQLIVLNRNLPVEICLSSNLLAKTVSNINVHHISDYMIIGHPLAISTDDILPFKTSLLAEYALLMASAPLGLGLGEDELEKVATKHSGGKRSGGVIWLFVKRNSRFNMAPSTRTVILGSLSVLSLYALFHLPSGTPEPVPQEPIAQKPTPNGQFTRRIVAVGDLHGDLANMKKVFSMAGVINQAGNWSGNVDFLVQTGDMIDRGDDTLEMYTLMDKLREQALHAGGQVLSHLGNHEVMNAIGDWRYVYPSEVSTFGTVSERQRIISSGWVGKAWRSNYTITSRLPFHPSLGPPNTDYNPKAPPNPLSHAALSFVHGGLSPTFSNLTPYPSAINALGHSLLKRLQDRVQPPPHPPNPYPGLPDGTTHAEHELYGADGPLWYRGWAMEPDSFVCPAVENVLAKTGVRRLIMGHTPNFEVRHQVSRCDGKIIIIDTGISKAYGGVLSALSITYTLTPHAPSRFLATSNERAWTEHEVIKAIYPDKTEVFVDSVREIRGSW</sequence>
<dbReference type="InterPro" id="IPR004843">
    <property type="entry name" value="Calcineurin-like_PHP"/>
</dbReference>
<dbReference type="EMBL" id="JACYCD010000054">
    <property type="protein sequence ID" value="KAF8704603.1"/>
    <property type="molecule type" value="Genomic_DNA"/>
</dbReference>
<comment type="caution">
    <text evidence="3">The sequence shown here is derived from an EMBL/GenBank/DDBJ whole genome shotgun (WGS) entry which is preliminary data.</text>
</comment>
<dbReference type="SUPFAM" id="SSF56300">
    <property type="entry name" value="Metallo-dependent phosphatases"/>
    <property type="match status" value="1"/>
</dbReference>
<evidence type="ECO:0000259" key="2">
    <source>
        <dbReference type="Pfam" id="PF00962"/>
    </source>
</evidence>
<dbReference type="InterPro" id="IPR032466">
    <property type="entry name" value="Metal_Hydrolase"/>
</dbReference>
<accession>A0A8H7HNP6</accession>
<dbReference type="InterPro" id="IPR001365">
    <property type="entry name" value="A_deaminase_dom"/>
</dbReference>
<dbReference type="SUPFAM" id="SSF51556">
    <property type="entry name" value="Metallo-dependent hydrolases"/>
    <property type="match status" value="1"/>
</dbReference>
<feature type="domain" description="Adenosine deaminase" evidence="2">
    <location>
        <begin position="23"/>
        <end position="345"/>
    </location>
</feature>
<dbReference type="AlphaFoldDB" id="A0A8H7HNP6"/>
<dbReference type="OrthoDB" id="5976022at2759"/>
<gene>
    <name evidence="3" type="ORF">RHS03_06000</name>
</gene>
<evidence type="ECO:0000313" key="4">
    <source>
        <dbReference type="Proteomes" id="UP000602905"/>
    </source>
</evidence>
<dbReference type="Gene3D" id="3.20.20.140">
    <property type="entry name" value="Metal-dependent hydrolases"/>
    <property type="match status" value="1"/>
</dbReference>
<dbReference type="PANTHER" id="PTHR46546:SF4">
    <property type="entry name" value="SHEWANELLA-LIKE PROTEIN PHOSPHATASE 1"/>
    <property type="match status" value="1"/>
</dbReference>
<name>A0A8H7HNP6_9AGAM</name>
<organism evidence="3 4">
    <name type="scientific">Rhizoctonia solani</name>
    <dbReference type="NCBI Taxonomy" id="456999"/>
    <lineage>
        <taxon>Eukaryota</taxon>
        <taxon>Fungi</taxon>
        <taxon>Dikarya</taxon>
        <taxon>Basidiomycota</taxon>
        <taxon>Agaricomycotina</taxon>
        <taxon>Agaricomycetes</taxon>
        <taxon>Cantharellales</taxon>
        <taxon>Ceratobasidiaceae</taxon>
        <taxon>Rhizoctonia</taxon>
    </lineage>
</organism>
<dbReference type="Pfam" id="PF00962">
    <property type="entry name" value="A_deaminase"/>
    <property type="match status" value="1"/>
</dbReference>
<evidence type="ECO:0000259" key="1">
    <source>
        <dbReference type="Pfam" id="PF00149"/>
    </source>
</evidence>
<dbReference type="GO" id="GO:0019239">
    <property type="term" value="F:deaminase activity"/>
    <property type="evidence" value="ECO:0007669"/>
    <property type="project" value="InterPro"/>
</dbReference>